<dbReference type="PROSITE" id="PS50112">
    <property type="entry name" value="PAS"/>
    <property type="match status" value="1"/>
</dbReference>
<dbReference type="PANTHER" id="PTHR43065">
    <property type="entry name" value="SENSOR HISTIDINE KINASE"/>
    <property type="match status" value="1"/>
</dbReference>
<dbReference type="RefSeq" id="WP_259865448.1">
    <property type="nucleotide sequence ID" value="NZ_BAAAST010000126.1"/>
</dbReference>
<dbReference type="EC" id="2.7.13.3" evidence="3"/>
<dbReference type="Pfam" id="PF08447">
    <property type="entry name" value="PAS_3"/>
    <property type="match status" value="1"/>
</dbReference>
<feature type="modified residue" description="4-aspartylphosphate" evidence="10">
    <location>
        <position position="56"/>
    </location>
</feature>
<reference evidence="16" key="1">
    <citation type="submission" date="2021-04" db="EMBL/GenBank/DDBJ databases">
        <authorList>
            <person name="Hartkoorn R.C."/>
            <person name="Beaudoing E."/>
            <person name="Hot D."/>
        </authorList>
    </citation>
    <scope>NUCLEOTIDE SEQUENCE</scope>
    <source>
        <strain evidence="16">NRRL B-16292</strain>
    </source>
</reference>
<keyword evidence="8" id="KW-0067">ATP-binding</keyword>
<dbReference type="InterPro" id="IPR001610">
    <property type="entry name" value="PAC"/>
</dbReference>
<accession>A0ABY5WAE0</accession>
<dbReference type="InterPro" id="IPR003594">
    <property type="entry name" value="HATPase_dom"/>
</dbReference>
<evidence type="ECO:0000256" key="8">
    <source>
        <dbReference type="ARBA" id="ARBA00022840"/>
    </source>
</evidence>
<keyword evidence="5" id="KW-0808">Transferase</keyword>
<dbReference type="InterPro" id="IPR036890">
    <property type="entry name" value="HATPase_C_sf"/>
</dbReference>
<feature type="region of interest" description="Disordered" evidence="11">
    <location>
        <begin position="495"/>
        <end position="514"/>
    </location>
</feature>
<protein>
    <recommendedName>
        <fullName evidence="3">histidine kinase</fullName>
        <ecNumber evidence="3">2.7.13.3</ecNumber>
    </recommendedName>
</protein>
<dbReference type="SUPFAM" id="SSF55785">
    <property type="entry name" value="PYP-like sensor domain (PAS domain)"/>
    <property type="match status" value="1"/>
</dbReference>
<evidence type="ECO:0000256" key="10">
    <source>
        <dbReference type="PROSITE-ProRule" id="PRU00169"/>
    </source>
</evidence>
<dbReference type="SUPFAM" id="SSF47384">
    <property type="entry name" value="Homodimeric domain of signal transducing histidine kinase"/>
    <property type="match status" value="1"/>
</dbReference>
<dbReference type="InterPro" id="IPR013655">
    <property type="entry name" value="PAS_fold_3"/>
</dbReference>
<dbReference type="CDD" id="cd00130">
    <property type="entry name" value="PAS"/>
    <property type="match status" value="1"/>
</dbReference>
<feature type="compositionally biased region" description="Low complexity" evidence="11">
    <location>
        <begin position="499"/>
        <end position="513"/>
    </location>
</feature>
<name>A0ABY5WAE0_9ACTN</name>
<organism evidence="16 17">
    <name type="scientific">Dactylosporangium fulvum</name>
    <dbReference type="NCBI Taxonomy" id="53359"/>
    <lineage>
        <taxon>Bacteria</taxon>
        <taxon>Bacillati</taxon>
        <taxon>Actinomycetota</taxon>
        <taxon>Actinomycetes</taxon>
        <taxon>Micromonosporales</taxon>
        <taxon>Micromonosporaceae</taxon>
        <taxon>Dactylosporangium</taxon>
    </lineage>
</organism>
<keyword evidence="4 10" id="KW-0597">Phosphoprotein</keyword>
<dbReference type="PANTHER" id="PTHR43065:SF46">
    <property type="entry name" value="C4-DICARBOXYLATE TRANSPORT SENSOR PROTEIN DCTB"/>
    <property type="match status" value="1"/>
</dbReference>
<keyword evidence="7" id="KW-0418">Kinase</keyword>
<evidence type="ECO:0000259" key="14">
    <source>
        <dbReference type="PROSITE" id="PS50112"/>
    </source>
</evidence>
<keyword evidence="6" id="KW-0547">Nucleotide-binding</keyword>
<dbReference type="PROSITE" id="PS50109">
    <property type="entry name" value="HIS_KIN"/>
    <property type="match status" value="1"/>
</dbReference>
<dbReference type="NCBIfam" id="TIGR00229">
    <property type="entry name" value="sensory_box"/>
    <property type="match status" value="1"/>
</dbReference>
<dbReference type="SMART" id="SM00387">
    <property type="entry name" value="HATPase_c"/>
    <property type="match status" value="1"/>
</dbReference>
<evidence type="ECO:0000259" key="13">
    <source>
        <dbReference type="PROSITE" id="PS50110"/>
    </source>
</evidence>
<feature type="domain" description="Response regulatory" evidence="13">
    <location>
        <begin position="519"/>
        <end position="635"/>
    </location>
</feature>
<evidence type="ECO:0000259" key="12">
    <source>
        <dbReference type="PROSITE" id="PS50109"/>
    </source>
</evidence>
<reference evidence="16" key="2">
    <citation type="submission" date="2022-09" db="EMBL/GenBank/DDBJ databases">
        <title>Biosynthetic gene clusters of Dactylosporangioum fulvum.</title>
        <authorList>
            <person name="Caradec T."/>
        </authorList>
    </citation>
    <scope>NUCLEOTIDE SEQUENCE</scope>
    <source>
        <strain evidence="16">NRRL B-16292</strain>
    </source>
</reference>
<dbReference type="Gene3D" id="3.40.50.2300">
    <property type="match status" value="2"/>
</dbReference>
<evidence type="ECO:0000256" key="9">
    <source>
        <dbReference type="ARBA" id="ARBA00023012"/>
    </source>
</evidence>
<evidence type="ECO:0000256" key="7">
    <source>
        <dbReference type="ARBA" id="ARBA00022777"/>
    </source>
</evidence>
<comment type="catalytic activity">
    <reaction evidence="1">
        <text>ATP + protein L-histidine = ADP + protein N-phospho-L-histidine.</text>
        <dbReference type="EC" id="2.7.13.3"/>
    </reaction>
</comment>
<dbReference type="InterPro" id="IPR011006">
    <property type="entry name" value="CheY-like_superfamily"/>
</dbReference>
<dbReference type="SUPFAM" id="SSF52172">
    <property type="entry name" value="CheY-like"/>
    <property type="match status" value="2"/>
</dbReference>
<evidence type="ECO:0000256" key="1">
    <source>
        <dbReference type="ARBA" id="ARBA00000085"/>
    </source>
</evidence>
<proteinExistence type="predicted"/>
<evidence type="ECO:0000259" key="15">
    <source>
        <dbReference type="PROSITE" id="PS50113"/>
    </source>
</evidence>
<evidence type="ECO:0000256" key="5">
    <source>
        <dbReference type="ARBA" id="ARBA00022679"/>
    </source>
</evidence>
<dbReference type="SMART" id="SM00086">
    <property type="entry name" value="PAC"/>
    <property type="match status" value="1"/>
</dbReference>
<dbReference type="Pfam" id="PF00072">
    <property type="entry name" value="Response_reg"/>
    <property type="match status" value="2"/>
</dbReference>
<dbReference type="SMART" id="SM00388">
    <property type="entry name" value="HisKA"/>
    <property type="match status" value="1"/>
</dbReference>
<dbReference type="SMART" id="SM00448">
    <property type="entry name" value="REC"/>
    <property type="match status" value="2"/>
</dbReference>
<feature type="domain" description="PAC" evidence="15">
    <location>
        <begin position="212"/>
        <end position="264"/>
    </location>
</feature>
<keyword evidence="17" id="KW-1185">Reference proteome</keyword>
<dbReference type="SUPFAM" id="SSF55874">
    <property type="entry name" value="ATPase domain of HSP90 chaperone/DNA topoisomerase II/histidine kinase"/>
    <property type="match status" value="1"/>
</dbReference>
<sequence length="644" mass="69446">MNPIRLLLVEDDDEDARLIVTRLRRSGLDLTVDTVHSAAQLRGSLAGDEPDLVISDYNLPAFTAEEALQILREHGCDAPFLLVSGQVGEDRAAAMMKAGACDFILKDRMGRLVPAVQRELRDAEERRQLRAAEAALRASEQRFRLLAEHAIDVIFRYRLIPDRALEYVSPAVTSITGHPTAELYADPDLLMTIFDPDELGRLATVWPEGRKHPTVLRARHRDGHQLWIEVRTQAVRDDEGEPVAVEGILRDVTEQHDAELERQRLDHQLRQTERLDSLGRLAGGIAHDFNNLLAVITAYAADVANDLGPGHPSHPDVERISRAADRAAALTRQLLIFSRLEPSRPEVLDLNEVVADTEQLLHRTIGEDVTLTSDLEAGLPPVVIDRSKFEQIVVNLVVNARAAMPGGGQLTLTTRRVPGTTGPGSVQLTVTDTGCGMTPEVASRAFEPFFTTKGPGDGTGLGLATAYGVVTEAGGDIRIDTTPGRGTTMAVTLPEADRPAGPASEGPAGGAVPDAGSRHVVVVEDDADVRDIVVRILSKAGYRVTAPPTSTAALQLCTDPATGLDALITDVIMPEVTGPQLAEAVRAARPHLPVLYISGYTAGNLPGGHTLSDDTPLLSKPFTADQLRRSVADLLNRVRQASRA</sequence>
<feature type="domain" description="Histidine kinase" evidence="12">
    <location>
        <begin position="284"/>
        <end position="497"/>
    </location>
</feature>
<keyword evidence="9" id="KW-0902">Two-component regulatory system</keyword>
<evidence type="ECO:0000313" key="17">
    <source>
        <dbReference type="Proteomes" id="UP001059617"/>
    </source>
</evidence>
<dbReference type="PROSITE" id="PS50110">
    <property type="entry name" value="RESPONSE_REGULATORY"/>
    <property type="match status" value="2"/>
</dbReference>
<evidence type="ECO:0000256" key="3">
    <source>
        <dbReference type="ARBA" id="ARBA00012438"/>
    </source>
</evidence>
<feature type="domain" description="Response regulatory" evidence="13">
    <location>
        <begin position="5"/>
        <end position="121"/>
    </location>
</feature>
<dbReference type="InterPro" id="IPR001789">
    <property type="entry name" value="Sig_transdc_resp-reg_receiver"/>
</dbReference>
<feature type="modified residue" description="4-aspartylphosphate" evidence="10">
    <location>
        <position position="570"/>
    </location>
</feature>
<dbReference type="Gene3D" id="3.30.450.20">
    <property type="entry name" value="PAS domain"/>
    <property type="match status" value="1"/>
</dbReference>
<dbReference type="Gene3D" id="1.10.287.130">
    <property type="match status" value="1"/>
</dbReference>
<dbReference type="InterPro" id="IPR036097">
    <property type="entry name" value="HisK_dim/P_sf"/>
</dbReference>
<evidence type="ECO:0000313" key="16">
    <source>
        <dbReference type="EMBL" id="UWP86310.1"/>
    </source>
</evidence>
<dbReference type="InterPro" id="IPR003661">
    <property type="entry name" value="HisK_dim/P_dom"/>
</dbReference>
<dbReference type="InterPro" id="IPR000014">
    <property type="entry name" value="PAS"/>
</dbReference>
<dbReference type="EMBL" id="CP073720">
    <property type="protein sequence ID" value="UWP86310.1"/>
    <property type="molecule type" value="Genomic_DNA"/>
</dbReference>
<evidence type="ECO:0000256" key="2">
    <source>
        <dbReference type="ARBA" id="ARBA00004236"/>
    </source>
</evidence>
<dbReference type="CDD" id="cd00156">
    <property type="entry name" value="REC"/>
    <property type="match status" value="1"/>
</dbReference>
<dbReference type="CDD" id="cd00082">
    <property type="entry name" value="HisKA"/>
    <property type="match status" value="1"/>
</dbReference>
<dbReference type="InterPro" id="IPR004358">
    <property type="entry name" value="Sig_transdc_His_kin-like_C"/>
</dbReference>
<comment type="subcellular location">
    <subcellularLocation>
        <location evidence="2">Cell membrane</location>
    </subcellularLocation>
</comment>
<dbReference type="InterPro" id="IPR005467">
    <property type="entry name" value="His_kinase_dom"/>
</dbReference>
<evidence type="ECO:0000256" key="4">
    <source>
        <dbReference type="ARBA" id="ARBA00022553"/>
    </source>
</evidence>
<gene>
    <name evidence="16" type="ORF">Dfulv_19555</name>
</gene>
<dbReference type="Pfam" id="PF02518">
    <property type="entry name" value="HATPase_c"/>
    <property type="match status" value="1"/>
</dbReference>
<evidence type="ECO:0000256" key="6">
    <source>
        <dbReference type="ARBA" id="ARBA00022741"/>
    </source>
</evidence>
<dbReference type="InterPro" id="IPR000700">
    <property type="entry name" value="PAS-assoc_C"/>
</dbReference>
<dbReference type="PROSITE" id="PS50113">
    <property type="entry name" value="PAC"/>
    <property type="match status" value="1"/>
</dbReference>
<feature type="domain" description="PAS" evidence="14">
    <location>
        <begin position="139"/>
        <end position="198"/>
    </location>
</feature>
<evidence type="ECO:0000256" key="11">
    <source>
        <dbReference type="SAM" id="MobiDB-lite"/>
    </source>
</evidence>
<dbReference type="PRINTS" id="PR00344">
    <property type="entry name" value="BCTRLSENSOR"/>
</dbReference>
<dbReference type="Proteomes" id="UP001059617">
    <property type="component" value="Chromosome"/>
</dbReference>
<dbReference type="InterPro" id="IPR035965">
    <property type="entry name" value="PAS-like_dom_sf"/>
</dbReference>
<dbReference type="Gene3D" id="3.30.565.10">
    <property type="entry name" value="Histidine kinase-like ATPase, C-terminal domain"/>
    <property type="match status" value="1"/>
</dbReference>